<evidence type="ECO:0000313" key="3">
    <source>
        <dbReference type="Proteomes" id="UP000540506"/>
    </source>
</evidence>
<accession>A0A7W7RBG8</accession>
<gene>
    <name evidence="2" type="ORF">FHR34_007990</name>
</gene>
<name>A0A7W7RBG8_KITKI</name>
<feature type="region of interest" description="Disordered" evidence="1">
    <location>
        <begin position="1"/>
        <end position="58"/>
    </location>
</feature>
<evidence type="ECO:0000256" key="1">
    <source>
        <dbReference type="SAM" id="MobiDB-lite"/>
    </source>
</evidence>
<proteinExistence type="predicted"/>
<comment type="caution">
    <text evidence="2">The sequence shown here is derived from an EMBL/GenBank/DDBJ whole genome shotgun (WGS) entry which is preliminary data.</text>
</comment>
<organism evidence="2 3">
    <name type="scientific">Kitasatospora kifunensis</name>
    <name type="common">Streptomyces kifunensis</name>
    <dbReference type="NCBI Taxonomy" id="58351"/>
    <lineage>
        <taxon>Bacteria</taxon>
        <taxon>Bacillati</taxon>
        <taxon>Actinomycetota</taxon>
        <taxon>Actinomycetes</taxon>
        <taxon>Kitasatosporales</taxon>
        <taxon>Streptomycetaceae</taxon>
        <taxon>Kitasatospora</taxon>
    </lineage>
</organism>
<dbReference type="EMBL" id="JACHJV010000003">
    <property type="protein sequence ID" value="MBB4928893.1"/>
    <property type="molecule type" value="Genomic_DNA"/>
</dbReference>
<reference evidence="2 3" key="1">
    <citation type="submission" date="2020-08" db="EMBL/GenBank/DDBJ databases">
        <title>Sequencing the genomes of 1000 actinobacteria strains.</title>
        <authorList>
            <person name="Klenk H.-P."/>
        </authorList>
    </citation>
    <scope>NUCLEOTIDE SEQUENCE [LARGE SCALE GENOMIC DNA]</scope>
    <source>
        <strain evidence="2 3">DSM 41654</strain>
    </source>
</reference>
<dbReference type="AlphaFoldDB" id="A0A7W7RBG8"/>
<dbReference type="Proteomes" id="UP000540506">
    <property type="component" value="Unassembled WGS sequence"/>
</dbReference>
<evidence type="ECO:0000313" key="2">
    <source>
        <dbReference type="EMBL" id="MBB4928893.1"/>
    </source>
</evidence>
<keyword evidence="3" id="KW-1185">Reference proteome</keyword>
<protein>
    <submittedName>
        <fullName evidence="2">Uncharacterized protein</fullName>
    </submittedName>
</protein>
<sequence length="58" mass="6011">MPESGVGEFVPGAATDRDGDDQTAVTQARQVVRQPGAGDPQSFGQVAGVDRGLAQREQ</sequence>